<dbReference type="EMBL" id="JAYMYQ010000002">
    <property type="protein sequence ID" value="KAK7351587.1"/>
    <property type="molecule type" value="Genomic_DNA"/>
</dbReference>
<accession>A0AAN9QXJ1</accession>
<gene>
    <name evidence="2" type="ORF">VNO77_11149</name>
</gene>
<dbReference type="AlphaFoldDB" id="A0AAN9QXJ1"/>
<proteinExistence type="predicted"/>
<keyword evidence="3" id="KW-1185">Reference proteome</keyword>
<evidence type="ECO:0000256" key="1">
    <source>
        <dbReference type="SAM" id="MobiDB-lite"/>
    </source>
</evidence>
<comment type="caution">
    <text evidence="2">The sequence shown here is derived from an EMBL/GenBank/DDBJ whole genome shotgun (WGS) entry which is preliminary data.</text>
</comment>
<evidence type="ECO:0000313" key="3">
    <source>
        <dbReference type="Proteomes" id="UP001367508"/>
    </source>
</evidence>
<feature type="region of interest" description="Disordered" evidence="1">
    <location>
        <begin position="1"/>
        <end position="22"/>
    </location>
</feature>
<feature type="compositionally biased region" description="Basic residues" evidence="1">
    <location>
        <begin position="12"/>
        <end position="22"/>
    </location>
</feature>
<protein>
    <submittedName>
        <fullName evidence="2">Uncharacterized protein</fullName>
    </submittedName>
</protein>
<dbReference type="Proteomes" id="UP001367508">
    <property type="component" value="Unassembled WGS sequence"/>
</dbReference>
<evidence type="ECO:0000313" key="2">
    <source>
        <dbReference type="EMBL" id="KAK7351587.1"/>
    </source>
</evidence>
<sequence>MNKYQVCEGKKQNRKVSKSGRKVRTATTLALNRMMNKPLKFYGDQVEFESFSQREGFLAIKKPLIVSLVPTPLVTRGSDLSPYSLKPLRGTRDVIRLSTCLAI</sequence>
<reference evidence="2 3" key="1">
    <citation type="submission" date="2024-01" db="EMBL/GenBank/DDBJ databases">
        <title>The genomes of 5 underutilized Papilionoideae crops provide insights into root nodulation and disease resistanc.</title>
        <authorList>
            <person name="Jiang F."/>
        </authorList>
    </citation>
    <scope>NUCLEOTIDE SEQUENCE [LARGE SCALE GENOMIC DNA]</scope>
    <source>
        <strain evidence="2">LVBAO_FW01</strain>
        <tissue evidence="2">Leaves</tissue>
    </source>
</reference>
<organism evidence="2 3">
    <name type="scientific">Canavalia gladiata</name>
    <name type="common">Sword bean</name>
    <name type="synonym">Dolichos gladiatus</name>
    <dbReference type="NCBI Taxonomy" id="3824"/>
    <lineage>
        <taxon>Eukaryota</taxon>
        <taxon>Viridiplantae</taxon>
        <taxon>Streptophyta</taxon>
        <taxon>Embryophyta</taxon>
        <taxon>Tracheophyta</taxon>
        <taxon>Spermatophyta</taxon>
        <taxon>Magnoliopsida</taxon>
        <taxon>eudicotyledons</taxon>
        <taxon>Gunneridae</taxon>
        <taxon>Pentapetalae</taxon>
        <taxon>rosids</taxon>
        <taxon>fabids</taxon>
        <taxon>Fabales</taxon>
        <taxon>Fabaceae</taxon>
        <taxon>Papilionoideae</taxon>
        <taxon>50 kb inversion clade</taxon>
        <taxon>NPAAA clade</taxon>
        <taxon>indigoferoid/millettioid clade</taxon>
        <taxon>Phaseoleae</taxon>
        <taxon>Canavalia</taxon>
    </lineage>
</organism>
<name>A0AAN9QXJ1_CANGL</name>